<protein>
    <submittedName>
        <fullName evidence="1">Uncharacterized protein</fullName>
    </submittedName>
</protein>
<proteinExistence type="predicted"/>
<keyword evidence="2" id="KW-1185">Reference proteome</keyword>
<sequence>MQMRCRPNIIENENENIAMNAAPWLPLTPELEEGGGKIISFALGKLVSFAIMHLQASCVEQLTTSLENYTKAGIFIFPISDF</sequence>
<evidence type="ECO:0000313" key="2">
    <source>
        <dbReference type="Proteomes" id="UP000092445"/>
    </source>
</evidence>
<reference evidence="1" key="2">
    <citation type="submission" date="2020-05" db="UniProtKB">
        <authorList>
            <consortium name="EnsemblMetazoa"/>
        </authorList>
    </citation>
    <scope>IDENTIFICATION</scope>
    <source>
        <strain evidence="1">IAEA</strain>
    </source>
</reference>
<dbReference type="EnsemblMetazoa" id="GPAI025403-RA">
    <property type="protein sequence ID" value="GPAI025403-PA"/>
    <property type="gene ID" value="GPAI025403"/>
</dbReference>
<dbReference type="AlphaFoldDB" id="A0A1A9ZUE2"/>
<dbReference type="VEuPathDB" id="VectorBase:GPAI025403"/>
<reference evidence="2" key="1">
    <citation type="submission" date="2014-03" db="EMBL/GenBank/DDBJ databases">
        <authorList>
            <person name="Aksoy S."/>
            <person name="Warren W."/>
            <person name="Wilson R.K."/>
        </authorList>
    </citation>
    <scope>NUCLEOTIDE SEQUENCE [LARGE SCALE GENOMIC DNA]</scope>
    <source>
        <strain evidence="2">IAEA</strain>
    </source>
</reference>
<accession>A0A1A9ZUE2</accession>
<evidence type="ECO:0000313" key="1">
    <source>
        <dbReference type="EnsemblMetazoa" id="GPAI025403-PA"/>
    </source>
</evidence>
<organism evidence="1 2">
    <name type="scientific">Glossina pallidipes</name>
    <name type="common">Tsetse fly</name>
    <dbReference type="NCBI Taxonomy" id="7398"/>
    <lineage>
        <taxon>Eukaryota</taxon>
        <taxon>Metazoa</taxon>
        <taxon>Ecdysozoa</taxon>
        <taxon>Arthropoda</taxon>
        <taxon>Hexapoda</taxon>
        <taxon>Insecta</taxon>
        <taxon>Pterygota</taxon>
        <taxon>Neoptera</taxon>
        <taxon>Endopterygota</taxon>
        <taxon>Diptera</taxon>
        <taxon>Brachycera</taxon>
        <taxon>Muscomorpha</taxon>
        <taxon>Hippoboscoidea</taxon>
        <taxon>Glossinidae</taxon>
        <taxon>Glossina</taxon>
    </lineage>
</organism>
<dbReference type="Proteomes" id="UP000092445">
    <property type="component" value="Unassembled WGS sequence"/>
</dbReference>
<name>A0A1A9ZUE2_GLOPL</name>